<dbReference type="InterPro" id="IPR053225">
    <property type="entry name" value="Acyl-CoA_N-acyltransferase"/>
</dbReference>
<sequence>MATVIPSQVDISNEESLRLVLNFLKVYLPKSLQLWQLLGYVQRGFTTKEHIWPHQLFVDDQDQIKCVVLVYSIIGFTTDCHLLDENKETSARYVLFFCHPDNDHILMTLLEQCVPWNQVEIFMYSNNDYQFSTMIESLVREKNLGDLHVNSASQIEIKRETLEMTKAKIMQHIPSDITIRRLSVVDASFINDHWRYKSKFSLNIIQYEIEHLPAFGAYHNEQLVSWCLTRFDGSFGIVFTLPEFRRLGLASLKKKLFKVLTLVIRV</sequence>
<dbReference type="InterPro" id="IPR016181">
    <property type="entry name" value="Acyl_CoA_acyltransferase"/>
</dbReference>
<accession>A0A814KPW3</accession>
<dbReference type="EMBL" id="CAJNOO010000874">
    <property type="protein sequence ID" value="CAF1052655.1"/>
    <property type="molecule type" value="Genomic_DNA"/>
</dbReference>
<dbReference type="InterPro" id="IPR013653">
    <property type="entry name" value="GCN5-like_dom"/>
</dbReference>
<dbReference type="AlphaFoldDB" id="A0A814KPW3"/>
<name>A0A814KPW3_9BILA</name>
<evidence type="ECO:0000313" key="3">
    <source>
        <dbReference type="Proteomes" id="UP000663882"/>
    </source>
</evidence>
<evidence type="ECO:0000259" key="1">
    <source>
        <dbReference type="Pfam" id="PF08445"/>
    </source>
</evidence>
<evidence type="ECO:0000313" key="2">
    <source>
        <dbReference type="EMBL" id="CAF1052655.1"/>
    </source>
</evidence>
<dbReference type="OrthoDB" id="7305308at2759"/>
<dbReference type="GO" id="GO:0016747">
    <property type="term" value="F:acyltransferase activity, transferring groups other than amino-acyl groups"/>
    <property type="evidence" value="ECO:0007669"/>
    <property type="project" value="InterPro"/>
</dbReference>
<dbReference type="Proteomes" id="UP000663882">
    <property type="component" value="Unassembled WGS sequence"/>
</dbReference>
<dbReference type="PANTHER" id="PTHR20958">
    <property type="entry name" value="GLYCINE N-ACYLTRANSFERASE-LIKE PROTEIN"/>
    <property type="match status" value="1"/>
</dbReference>
<feature type="domain" description="GCN5-related N-acetyltransferase Rv2170-like" evidence="1">
    <location>
        <begin position="218"/>
        <end position="252"/>
    </location>
</feature>
<reference evidence="2" key="1">
    <citation type="submission" date="2021-02" db="EMBL/GenBank/DDBJ databases">
        <authorList>
            <person name="Nowell W R."/>
        </authorList>
    </citation>
    <scope>NUCLEOTIDE SEQUENCE</scope>
</reference>
<gene>
    <name evidence="2" type="ORF">RFH988_LOCUS16816</name>
</gene>
<protein>
    <recommendedName>
        <fullName evidence="1">GCN5-related N-acetyltransferase Rv2170-like domain-containing protein</fullName>
    </recommendedName>
</protein>
<dbReference type="SUPFAM" id="SSF55729">
    <property type="entry name" value="Acyl-CoA N-acyltransferases (Nat)"/>
    <property type="match status" value="1"/>
</dbReference>
<organism evidence="2 3">
    <name type="scientific">Rotaria sordida</name>
    <dbReference type="NCBI Taxonomy" id="392033"/>
    <lineage>
        <taxon>Eukaryota</taxon>
        <taxon>Metazoa</taxon>
        <taxon>Spiralia</taxon>
        <taxon>Gnathifera</taxon>
        <taxon>Rotifera</taxon>
        <taxon>Eurotatoria</taxon>
        <taxon>Bdelloidea</taxon>
        <taxon>Philodinida</taxon>
        <taxon>Philodinidae</taxon>
        <taxon>Rotaria</taxon>
    </lineage>
</organism>
<dbReference type="Pfam" id="PF08445">
    <property type="entry name" value="FR47"/>
    <property type="match status" value="1"/>
</dbReference>
<proteinExistence type="predicted"/>
<dbReference type="PANTHER" id="PTHR20958:SF6">
    <property type="entry name" value="GLYCINE N-ACYLTRANSFERASE-LIKE PROTEIN"/>
    <property type="match status" value="1"/>
</dbReference>
<comment type="caution">
    <text evidence="2">The sequence shown here is derived from an EMBL/GenBank/DDBJ whole genome shotgun (WGS) entry which is preliminary data.</text>
</comment>
<dbReference type="Gene3D" id="3.40.630.30">
    <property type="match status" value="1"/>
</dbReference>